<gene>
    <name evidence="4" type="ORF">ACIGXA_03290</name>
</gene>
<dbReference type="CDD" id="cd16936">
    <property type="entry name" value="HATPase_RsbW-like"/>
    <property type="match status" value="1"/>
</dbReference>
<dbReference type="InterPro" id="IPR003594">
    <property type="entry name" value="HATPase_dom"/>
</dbReference>
<evidence type="ECO:0000256" key="1">
    <source>
        <dbReference type="ARBA" id="ARBA00022527"/>
    </source>
</evidence>
<dbReference type="Gene3D" id="3.30.565.10">
    <property type="entry name" value="Histidine kinase-like ATPase, C-terminal domain"/>
    <property type="match status" value="1"/>
</dbReference>
<dbReference type="PANTHER" id="PTHR35526:SF3">
    <property type="entry name" value="ANTI-SIGMA-F FACTOR RSBW"/>
    <property type="match status" value="1"/>
</dbReference>
<dbReference type="SUPFAM" id="SSF55874">
    <property type="entry name" value="ATPase domain of HSP90 chaperone/DNA topoisomerase II/histidine kinase"/>
    <property type="match status" value="1"/>
</dbReference>
<organism evidence="4 5">
    <name type="scientific">Streptomyces fildesensis</name>
    <dbReference type="NCBI Taxonomy" id="375757"/>
    <lineage>
        <taxon>Bacteria</taxon>
        <taxon>Bacillati</taxon>
        <taxon>Actinomycetota</taxon>
        <taxon>Actinomycetes</taxon>
        <taxon>Kitasatosporales</taxon>
        <taxon>Streptomycetaceae</taxon>
        <taxon>Streptomyces</taxon>
    </lineage>
</organism>
<name>A0ABW8BZD1_9ACTN</name>
<feature type="chain" id="PRO_5045184216" evidence="2">
    <location>
        <begin position="22"/>
        <end position="171"/>
    </location>
</feature>
<dbReference type="Pfam" id="PF13581">
    <property type="entry name" value="HATPase_c_2"/>
    <property type="match status" value="1"/>
</dbReference>
<proteinExistence type="predicted"/>
<dbReference type="PANTHER" id="PTHR35526">
    <property type="entry name" value="ANTI-SIGMA-F FACTOR RSBW-RELATED"/>
    <property type="match status" value="1"/>
</dbReference>
<sequence>MKQQPGALGRNALPASVPVLAAPPAPSGPVPIPAQVPVTAPCSPGTAFRTFPGTPAHVSTARRYVTQFLADPGYRHVIDDAVLLVSELASNAILHTRSGDPLGGFTVELGFSADTVRIAVHDQGSREVPRVLHGNGEGGRGLGLVEVLAADWGITGGPAGRTVWFELTLRP</sequence>
<reference evidence="4 5" key="1">
    <citation type="submission" date="2024-10" db="EMBL/GenBank/DDBJ databases">
        <title>The Natural Products Discovery Center: Release of the First 8490 Sequenced Strains for Exploring Actinobacteria Biosynthetic Diversity.</title>
        <authorList>
            <person name="Kalkreuter E."/>
            <person name="Kautsar S.A."/>
            <person name="Yang D."/>
            <person name="Bader C.D."/>
            <person name="Teijaro C.N."/>
            <person name="Fluegel L."/>
            <person name="Davis C.M."/>
            <person name="Simpson J.R."/>
            <person name="Lauterbach L."/>
            <person name="Steele A.D."/>
            <person name="Gui C."/>
            <person name="Meng S."/>
            <person name="Li G."/>
            <person name="Viehrig K."/>
            <person name="Ye F."/>
            <person name="Su P."/>
            <person name="Kiefer A.F."/>
            <person name="Nichols A."/>
            <person name="Cepeda A.J."/>
            <person name="Yan W."/>
            <person name="Fan B."/>
            <person name="Jiang Y."/>
            <person name="Adhikari A."/>
            <person name="Zheng C.-J."/>
            <person name="Schuster L."/>
            <person name="Cowan T.M."/>
            <person name="Smanski M.J."/>
            <person name="Chevrette M.G."/>
            <person name="De Carvalho L.P.S."/>
            <person name="Shen B."/>
        </authorList>
    </citation>
    <scope>NUCLEOTIDE SEQUENCE [LARGE SCALE GENOMIC DNA]</scope>
    <source>
        <strain evidence="4 5">NPDC053399</strain>
    </source>
</reference>
<feature type="domain" description="Histidine kinase/HSP90-like ATPase" evidence="3">
    <location>
        <begin position="51"/>
        <end position="165"/>
    </location>
</feature>
<protein>
    <submittedName>
        <fullName evidence="4">ATP-binding protein</fullName>
    </submittedName>
</protein>
<keyword evidence="2" id="KW-0732">Signal</keyword>
<keyword evidence="5" id="KW-1185">Reference proteome</keyword>
<keyword evidence="4" id="KW-0547">Nucleotide-binding</keyword>
<evidence type="ECO:0000313" key="4">
    <source>
        <dbReference type="EMBL" id="MFI9099523.1"/>
    </source>
</evidence>
<keyword evidence="4" id="KW-0067">ATP-binding</keyword>
<dbReference type="InterPro" id="IPR036890">
    <property type="entry name" value="HATPase_C_sf"/>
</dbReference>
<evidence type="ECO:0000259" key="3">
    <source>
        <dbReference type="Pfam" id="PF13581"/>
    </source>
</evidence>
<comment type="caution">
    <text evidence="4">The sequence shown here is derived from an EMBL/GenBank/DDBJ whole genome shotgun (WGS) entry which is preliminary data.</text>
</comment>
<evidence type="ECO:0000313" key="5">
    <source>
        <dbReference type="Proteomes" id="UP001614394"/>
    </source>
</evidence>
<keyword evidence="1" id="KW-0418">Kinase</keyword>
<keyword evidence="1" id="KW-0808">Transferase</keyword>
<dbReference type="InterPro" id="IPR050267">
    <property type="entry name" value="Anti-sigma-factor_SerPK"/>
</dbReference>
<keyword evidence="1" id="KW-0723">Serine/threonine-protein kinase</keyword>
<dbReference type="GO" id="GO:0005524">
    <property type="term" value="F:ATP binding"/>
    <property type="evidence" value="ECO:0007669"/>
    <property type="project" value="UniProtKB-KW"/>
</dbReference>
<dbReference type="EMBL" id="JBITYG010000001">
    <property type="protein sequence ID" value="MFI9099523.1"/>
    <property type="molecule type" value="Genomic_DNA"/>
</dbReference>
<dbReference type="Proteomes" id="UP001614394">
    <property type="component" value="Unassembled WGS sequence"/>
</dbReference>
<dbReference type="RefSeq" id="WP_399643937.1">
    <property type="nucleotide sequence ID" value="NZ_JBITYG010000001.1"/>
</dbReference>
<feature type="signal peptide" evidence="2">
    <location>
        <begin position="1"/>
        <end position="21"/>
    </location>
</feature>
<accession>A0ABW8BZD1</accession>
<evidence type="ECO:0000256" key="2">
    <source>
        <dbReference type="SAM" id="SignalP"/>
    </source>
</evidence>